<name>A0AAV4CUC6_9GAST</name>
<dbReference type="AlphaFoldDB" id="A0AAV4CUC6"/>
<evidence type="ECO:0000256" key="1">
    <source>
        <dbReference type="SAM" id="MobiDB-lite"/>
    </source>
</evidence>
<comment type="caution">
    <text evidence="2">The sequence shown here is derived from an EMBL/GenBank/DDBJ whole genome shotgun (WGS) entry which is preliminary data.</text>
</comment>
<accession>A0AAV4CUC6</accession>
<evidence type="ECO:0000313" key="2">
    <source>
        <dbReference type="EMBL" id="GFO35478.1"/>
    </source>
</evidence>
<dbReference type="Proteomes" id="UP000735302">
    <property type="component" value="Unassembled WGS sequence"/>
</dbReference>
<protein>
    <submittedName>
        <fullName evidence="2">Uncharacterized protein</fullName>
    </submittedName>
</protein>
<organism evidence="2 3">
    <name type="scientific">Plakobranchus ocellatus</name>
    <dbReference type="NCBI Taxonomy" id="259542"/>
    <lineage>
        <taxon>Eukaryota</taxon>
        <taxon>Metazoa</taxon>
        <taxon>Spiralia</taxon>
        <taxon>Lophotrochozoa</taxon>
        <taxon>Mollusca</taxon>
        <taxon>Gastropoda</taxon>
        <taxon>Heterobranchia</taxon>
        <taxon>Euthyneura</taxon>
        <taxon>Panpulmonata</taxon>
        <taxon>Sacoglossa</taxon>
        <taxon>Placobranchoidea</taxon>
        <taxon>Plakobranchidae</taxon>
        <taxon>Plakobranchus</taxon>
    </lineage>
</organism>
<gene>
    <name evidence="2" type="ORF">PoB_006198300</name>
</gene>
<sequence>MICSDFVTNSNEALTHPSHAPAPPPPPVTLQSHPNVCVPVEACRREPLVVSPTHHEGAALARFVQDVEQVGWRVKVRGEELTHSAREVSEGVQGQAMLDALESPLASGGIMSLWKKGMGR</sequence>
<feature type="region of interest" description="Disordered" evidence="1">
    <location>
        <begin position="8"/>
        <end position="27"/>
    </location>
</feature>
<proteinExistence type="predicted"/>
<dbReference type="EMBL" id="BLXT01006999">
    <property type="protein sequence ID" value="GFO35478.1"/>
    <property type="molecule type" value="Genomic_DNA"/>
</dbReference>
<keyword evidence="3" id="KW-1185">Reference proteome</keyword>
<reference evidence="2 3" key="1">
    <citation type="journal article" date="2021" name="Elife">
        <title>Chloroplast acquisition without the gene transfer in kleptoplastic sea slugs, Plakobranchus ocellatus.</title>
        <authorList>
            <person name="Maeda T."/>
            <person name="Takahashi S."/>
            <person name="Yoshida T."/>
            <person name="Shimamura S."/>
            <person name="Takaki Y."/>
            <person name="Nagai Y."/>
            <person name="Toyoda A."/>
            <person name="Suzuki Y."/>
            <person name="Arimoto A."/>
            <person name="Ishii H."/>
            <person name="Satoh N."/>
            <person name="Nishiyama T."/>
            <person name="Hasebe M."/>
            <person name="Maruyama T."/>
            <person name="Minagawa J."/>
            <person name="Obokata J."/>
            <person name="Shigenobu S."/>
        </authorList>
    </citation>
    <scope>NUCLEOTIDE SEQUENCE [LARGE SCALE GENOMIC DNA]</scope>
</reference>
<evidence type="ECO:0000313" key="3">
    <source>
        <dbReference type="Proteomes" id="UP000735302"/>
    </source>
</evidence>